<dbReference type="OrthoDB" id="120976at2759"/>
<name>A0A397V499_9GLOM</name>
<dbReference type="InterPro" id="IPR001611">
    <property type="entry name" value="Leu-rich_rpt"/>
</dbReference>
<dbReference type="Pfam" id="PF13516">
    <property type="entry name" value="LRR_6"/>
    <property type="match status" value="6"/>
</dbReference>
<dbReference type="Proteomes" id="UP000266673">
    <property type="component" value="Unassembled WGS sequence"/>
</dbReference>
<dbReference type="EMBL" id="QKWP01000796">
    <property type="protein sequence ID" value="RIB14773.1"/>
    <property type="molecule type" value="Genomic_DNA"/>
</dbReference>
<dbReference type="SMART" id="SM00368">
    <property type="entry name" value="LRR_RI"/>
    <property type="match status" value="6"/>
</dbReference>
<reference evidence="1 2" key="1">
    <citation type="submission" date="2018-06" db="EMBL/GenBank/DDBJ databases">
        <title>Comparative genomics reveals the genomic features of Rhizophagus irregularis, R. cerebriforme, R. diaphanum and Gigaspora rosea, and their symbiotic lifestyle signature.</title>
        <authorList>
            <person name="Morin E."/>
            <person name="San Clemente H."/>
            <person name="Chen E.C.H."/>
            <person name="De La Providencia I."/>
            <person name="Hainaut M."/>
            <person name="Kuo A."/>
            <person name="Kohler A."/>
            <person name="Murat C."/>
            <person name="Tang N."/>
            <person name="Roy S."/>
            <person name="Loubradou J."/>
            <person name="Henrissat B."/>
            <person name="Grigoriev I.V."/>
            <person name="Corradi N."/>
            <person name="Roux C."/>
            <person name="Martin F.M."/>
        </authorList>
    </citation>
    <scope>NUCLEOTIDE SEQUENCE [LARGE SCALE GENOMIC DNA]</scope>
    <source>
        <strain evidence="1 2">DAOM 194757</strain>
    </source>
</reference>
<dbReference type="Gene3D" id="3.80.10.10">
    <property type="entry name" value="Ribonuclease Inhibitor"/>
    <property type="match status" value="2"/>
</dbReference>
<comment type="caution">
    <text evidence="1">The sequence shown here is derived from an EMBL/GenBank/DDBJ whole genome shotgun (WGS) entry which is preliminary data.</text>
</comment>
<dbReference type="PANTHER" id="PTHR24114">
    <property type="entry name" value="LEUCINE RICH REPEAT FAMILY PROTEIN"/>
    <property type="match status" value="1"/>
</dbReference>
<dbReference type="InterPro" id="IPR052394">
    <property type="entry name" value="LRR-containing"/>
</dbReference>
<evidence type="ECO:0000313" key="2">
    <source>
        <dbReference type="Proteomes" id="UP000266673"/>
    </source>
</evidence>
<dbReference type="SUPFAM" id="SSF52047">
    <property type="entry name" value="RNI-like"/>
    <property type="match status" value="1"/>
</dbReference>
<evidence type="ECO:0000313" key="1">
    <source>
        <dbReference type="EMBL" id="RIB14773.1"/>
    </source>
</evidence>
<feature type="non-terminal residue" evidence="1">
    <location>
        <position position="293"/>
    </location>
</feature>
<keyword evidence="2" id="KW-1185">Reference proteome</keyword>
<gene>
    <name evidence="1" type="ORF">C2G38_2094908</name>
</gene>
<dbReference type="AlphaFoldDB" id="A0A397V499"/>
<protein>
    <submittedName>
        <fullName evidence="1">Uncharacterized protein</fullName>
    </submittedName>
</protein>
<accession>A0A397V499</accession>
<feature type="non-terminal residue" evidence="1">
    <location>
        <position position="1"/>
    </location>
</feature>
<dbReference type="PANTHER" id="PTHR24114:SF2">
    <property type="entry name" value="F-BOX DOMAIN-CONTAINING PROTEIN-RELATED"/>
    <property type="match status" value="1"/>
</dbReference>
<organism evidence="1 2">
    <name type="scientific">Gigaspora rosea</name>
    <dbReference type="NCBI Taxonomy" id="44941"/>
    <lineage>
        <taxon>Eukaryota</taxon>
        <taxon>Fungi</taxon>
        <taxon>Fungi incertae sedis</taxon>
        <taxon>Mucoromycota</taxon>
        <taxon>Glomeromycotina</taxon>
        <taxon>Glomeromycetes</taxon>
        <taxon>Diversisporales</taxon>
        <taxon>Gigasporaceae</taxon>
        <taxon>Gigaspora</taxon>
    </lineage>
</organism>
<sequence length="293" mass="31720">IFLLTLNAKEQALLIPFEITLPSQRKPLFEYTSYITSVNNYLYDGVINLILDKKYQTGDELKNAINCSLISMFLRTSKNLEYLSLNEVICSQVIFENLYENTTITSIDLNALNNYFRSMAIDNTGLTSLNLRYNSIGSEGGKAFADALGINITLKNLNLSYNNLDSEGGKALAVALCKNATLTSLDICENNLGSEGGRALADALCKNTALISLNLRKNNLGLEGGRALADALYKNTALTSLNIGYNHIGPEGGKALADALYRNATLTSLNLANNNLGSEGGKAFADALYKNTA</sequence>
<dbReference type="InterPro" id="IPR032675">
    <property type="entry name" value="LRR_dom_sf"/>
</dbReference>
<proteinExistence type="predicted"/>